<dbReference type="GO" id="GO:0030154">
    <property type="term" value="P:cell differentiation"/>
    <property type="evidence" value="ECO:0007669"/>
    <property type="project" value="TreeGrafter"/>
</dbReference>
<dbReference type="GO" id="GO:0000981">
    <property type="term" value="F:DNA-binding transcription factor activity, RNA polymerase II-specific"/>
    <property type="evidence" value="ECO:0007669"/>
    <property type="project" value="TreeGrafter"/>
</dbReference>
<dbReference type="PRINTS" id="PR00454">
    <property type="entry name" value="ETSDOMAIN"/>
</dbReference>
<comment type="caution">
    <text evidence="5">The sequence shown here is derived from an EMBL/GenBank/DDBJ whole genome shotgun (WGS) entry which is preliminary data.</text>
</comment>
<dbReference type="SUPFAM" id="SSF46785">
    <property type="entry name" value="Winged helix' DNA-binding domain"/>
    <property type="match status" value="1"/>
</dbReference>
<dbReference type="InterPro" id="IPR036388">
    <property type="entry name" value="WH-like_DNA-bd_sf"/>
</dbReference>
<keyword evidence="3" id="KW-0539">Nucleus</keyword>
<gene>
    <name evidence="5" type="primary">Elk1</name>
    <name evidence="5" type="ORF">Tcan_10560</name>
</gene>
<dbReference type="STRING" id="6265.A0A0B2UXU1"/>
<evidence type="ECO:0000256" key="1">
    <source>
        <dbReference type="ARBA" id="ARBA00005562"/>
    </source>
</evidence>
<dbReference type="GO" id="GO:0043565">
    <property type="term" value="F:sequence-specific DNA binding"/>
    <property type="evidence" value="ECO:0007669"/>
    <property type="project" value="InterPro"/>
</dbReference>
<evidence type="ECO:0000313" key="6">
    <source>
        <dbReference type="Proteomes" id="UP000031036"/>
    </source>
</evidence>
<keyword evidence="6" id="KW-1185">Reference proteome</keyword>
<organism evidence="5 6">
    <name type="scientific">Toxocara canis</name>
    <name type="common">Canine roundworm</name>
    <dbReference type="NCBI Taxonomy" id="6265"/>
    <lineage>
        <taxon>Eukaryota</taxon>
        <taxon>Metazoa</taxon>
        <taxon>Ecdysozoa</taxon>
        <taxon>Nematoda</taxon>
        <taxon>Chromadorea</taxon>
        <taxon>Rhabditida</taxon>
        <taxon>Spirurina</taxon>
        <taxon>Ascaridomorpha</taxon>
        <taxon>Ascaridoidea</taxon>
        <taxon>Toxocaridae</taxon>
        <taxon>Toxocara</taxon>
    </lineage>
</organism>
<proteinExistence type="inferred from homology"/>
<dbReference type="PANTHER" id="PTHR11849:SF133">
    <property type="entry name" value="ETS DOMAIN-CONTAINING PROTEIN"/>
    <property type="match status" value="1"/>
</dbReference>
<evidence type="ECO:0000256" key="3">
    <source>
        <dbReference type="RuleBase" id="RU004019"/>
    </source>
</evidence>
<dbReference type="PROSITE" id="PS50061">
    <property type="entry name" value="ETS_DOMAIN_3"/>
    <property type="match status" value="1"/>
</dbReference>
<comment type="similarity">
    <text evidence="1 3">Belongs to the ETS family.</text>
</comment>
<evidence type="ECO:0000259" key="4">
    <source>
        <dbReference type="PROSITE" id="PS50061"/>
    </source>
</evidence>
<dbReference type="EMBL" id="JPKZ01002988">
    <property type="protein sequence ID" value="KHN73912.1"/>
    <property type="molecule type" value="Genomic_DNA"/>
</dbReference>
<protein>
    <submittedName>
        <fullName evidence="5">ETS domain-containing protein Elk-1</fullName>
    </submittedName>
</protein>
<dbReference type="InterPro" id="IPR000418">
    <property type="entry name" value="Ets_dom"/>
</dbReference>
<comment type="subcellular location">
    <subcellularLocation>
        <location evidence="3">Nucleus</location>
    </subcellularLocation>
</comment>
<dbReference type="OrthoDB" id="10067219at2759"/>
<dbReference type="GO" id="GO:0005634">
    <property type="term" value="C:nucleus"/>
    <property type="evidence" value="ECO:0007669"/>
    <property type="project" value="UniProtKB-SubCell"/>
</dbReference>
<feature type="domain" description="ETS" evidence="4">
    <location>
        <begin position="7"/>
        <end position="88"/>
    </location>
</feature>
<dbReference type="InterPro" id="IPR046328">
    <property type="entry name" value="ETS_fam"/>
</dbReference>
<dbReference type="Pfam" id="PF00178">
    <property type="entry name" value="Ets"/>
    <property type="match status" value="1"/>
</dbReference>
<accession>A0A0B2UXU1</accession>
<name>A0A0B2UXU1_TOXCA</name>
<reference evidence="5 6" key="1">
    <citation type="submission" date="2014-11" db="EMBL/GenBank/DDBJ databases">
        <title>Genetic blueprint of the zoonotic pathogen Toxocara canis.</title>
        <authorList>
            <person name="Zhu X.-Q."/>
            <person name="Korhonen P.K."/>
            <person name="Cai H."/>
            <person name="Young N.D."/>
            <person name="Nejsum P."/>
            <person name="von Samson-Himmelstjerna G."/>
            <person name="Boag P.R."/>
            <person name="Tan P."/>
            <person name="Li Q."/>
            <person name="Min J."/>
            <person name="Yang Y."/>
            <person name="Wang X."/>
            <person name="Fang X."/>
            <person name="Hall R.S."/>
            <person name="Hofmann A."/>
            <person name="Sternberg P.W."/>
            <person name="Jex A.R."/>
            <person name="Gasser R.B."/>
        </authorList>
    </citation>
    <scope>NUCLEOTIDE SEQUENCE [LARGE SCALE GENOMIC DNA]</scope>
    <source>
        <strain evidence="5">PN_DK_2014</strain>
    </source>
</reference>
<dbReference type="PANTHER" id="PTHR11849">
    <property type="entry name" value="ETS"/>
    <property type="match status" value="1"/>
</dbReference>
<sequence>MEASSGIPLWKFILELLLKGEHNDCIAWTGNVLGEFKFIDPEAVAKLWGIRKRKPSMNYDKLSRALRYYYGKGIIKKVRGMKFVYRFERLVEAIECFSKYPRFVKGPKNLSALDLSCNAEESPDVVEEEEESITRKQSRILTSERTPECCGMMLEREQEIPSPLNLTAVDCLSRQSSSSAFAFGLTPPLSFSHPLCSHSPFMLPFFNPWLSASLLPNGDFSALRQSSGVDFNWFSQMAMLFNWASLGSPLFAAVMAAQLMPMSLSLGLRSAQSTVLPFLNRANNLPPLASNEEHSVYAPSTIH</sequence>
<dbReference type="InterPro" id="IPR036390">
    <property type="entry name" value="WH_DNA-bd_sf"/>
</dbReference>
<dbReference type="AlphaFoldDB" id="A0A0B2UXU1"/>
<dbReference type="Proteomes" id="UP000031036">
    <property type="component" value="Unassembled WGS sequence"/>
</dbReference>
<dbReference type="PROSITE" id="PS00346">
    <property type="entry name" value="ETS_DOMAIN_2"/>
    <property type="match status" value="1"/>
</dbReference>
<evidence type="ECO:0000256" key="2">
    <source>
        <dbReference type="ARBA" id="ARBA00023125"/>
    </source>
</evidence>
<keyword evidence="2 3" id="KW-0238">DNA-binding</keyword>
<dbReference type="Gene3D" id="1.10.10.10">
    <property type="entry name" value="Winged helix-like DNA-binding domain superfamily/Winged helix DNA-binding domain"/>
    <property type="match status" value="1"/>
</dbReference>
<dbReference type="SMART" id="SM00413">
    <property type="entry name" value="ETS"/>
    <property type="match status" value="1"/>
</dbReference>
<evidence type="ECO:0000313" key="5">
    <source>
        <dbReference type="EMBL" id="KHN73912.1"/>
    </source>
</evidence>